<feature type="compositionally biased region" description="Low complexity" evidence="1">
    <location>
        <begin position="281"/>
        <end position="300"/>
    </location>
</feature>
<dbReference type="AlphaFoldDB" id="A0A0D2WR78"/>
<evidence type="ECO:0000313" key="2">
    <source>
        <dbReference type="EMBL" id="KJE93638.1"/>
    </source>
</evidence>
<dbReference type="RefSeq" id="XP_004348221.1">
    <property type="nucleotide sequence ID" value="XM_004348171.2"/>
</dbReference>
<feature type="region of interest" description="Disordered" evidence="1">
    <location>
        <begin position="262"/>
        <end position="310"/>
    </location>
</feature>
<dbReference type="InParanoid" id="A0A0D2WR78"/>
<feature type="compositionally biased region" description="Basic and acidic residues" evidence="1">
    <location>
        <begin position="269"/>
        <end position="280"/>
    </location>
</feature>
<sequence>MGNASAKVVGETVKREYPRVAQEAARQQAAAAVAASASASAATAAQQQQAIAGAAGAAGAKSKASVSAVAPETVEAAKPLVANMNQLMVNTVTQQQSSVAPRSTEGSVSQTTVDAVGKRALPMARDRILLEEVEHVQGRLSIEQVRAIFQLRRGTLTSPPGRNEMAAAGATGTPIARATATAANAAAPTPKPSEASQPVGAMNAMHYLATEDTDPLEKQDVAQALWTPNRLASQYKIPVDEMRRILSYFNDAVVTETARGKKYGTWDPYPKELRLRRDQPISEQGSSQQPSQQQPQPAQSKRGPVLQDSL</sequence>
<dbReference type="EMBL" id="KE346365">
    <property type="protein sequence ID" value="KJE93638.1"/>
    <property type="molecule type" value="Genomic_DNA"/>
</dbReference>
<organism evidence="2 3">
    <name type="scientific">Capsaspora owczarzaki (strain ATCC 30864)</name>
    <dbReference type="NCBI Taxonomy" id="595528"/>
    <lineage>
        <taxon>Eukaryota</taxon>
        <taxon>Filasterea</taxon>
        <taxon>Capsaspora</taxon>
    </lineage>
</organism>
<gene>
    <name evidence="2" type="ORF">CAOG_004393</name>
</gene>
<proteinExistence type="predicted"/>
<protein>
    <submittedName>
        <fullName evidence="2">Uncharacterized protein</fullName>
    </submittedName>
</protein>
<accession>A0A0D2WR78</accession>
<keyword evidence="3" id="KW-1185">Reference proteome</keyword>
<name>A0A0D2WR78_CAPO3</name>
<evidence type="ECO:0000256" key="1">
    <source>
        <dbReference type="SAM" id="MobiDB-lite"/>
    </source>
</evidence>
<dbReference type="Proteomes" id="UP000008743">
    <property type="component" value="Unassembled WGS sequence"/>
</dbReference>
<evidence type="ECO:0000313" key="3">
    <source>
        <dbReference type="Proteomes" id="UP000008743"/>
    </source>
</evidence>
<reference evidence="3" key="1">
    <citation type="submission" date="2011-02" db="EMBL/GenBank/DDBJ databases">
        <title>The Genome Sequence of Capsaspora owczarzaki ATCC 30864.</title>
        <authorList>
            <person name="Russ C."/>
            <person name="Cuomo C."/>
            <person name="Burger G."/>
            <person name="Gray M.W."/>
            <person name="Holland P.W.H."/>
            <person name="King N."/>
            <person name="Lang F.B.F."/>
            <person name="Roger A.J."/>
            <person name="Ruiz-Trillo I."/>
            <person name="Young S.K."/>
            <person name="Zeng Q."/>
            <person name="Gargeya S."/>
            <person name="Alvarado L."/>
            <person name="Berlin A."/>
            <person name="Chapman S.B."/>
            <person name="Chen Z."/>
            <person name="Freedman E."/>
            <person name="Gellesch M."/>
            <person name="Goldberg J."/>
            <person name="Griggs A."/>
            <person name="Gujja S."/>
            <person name="Heilman E."/>
            <person name="Heiman D."/>
            <person name="Howarth C."/>
            <person name="Mehta T."/>
            <person name="Neiman D."/>
            <person name="Pearson M."/>
            <person name="Roberts A."/>
            <person name="Saif S."/>
            <person name="Shea T."/>
            <person name="Shenoy N."/>
            <person name="Sisk P."/>
            <person name="Stolte C."/>
            <person name="Sykes S."/>
            <person name="White J."/>
            <person name="Yandava C."/>
            <person name="Haas B."/>
            <person name="Nusbaum C."/>
            <person name="Birren B."/>
        </authorList>
    </citation>
    <scope>NUCLEOTIDE SEQUENCE</scope>
    <source>
        <strain evidence="3">ATCC 30864</strain>
    </source>
</reference>